<dbReference type="PANTHER" id="PTHR15117">
    <property type="entry name" value="ATAXIN 7 RELATED"/>
    <property type="match status" value="1"/>
</dbReference>
<dbReference type="EMBL" id="JAERUA010000014">
    <property type="protein sequence ID" value="KAI1890714.1"/>
    <property type="molecule type" value="Genomic_DNA"/>
</dbReference>
<dbReference type="InterPro" id="IPR013243">
    <property type="entry name" value="SCA7_dom"/>
</dbReference>
<feature type="compositionally biased region" description="Polar residues" evidence="1">
    <location>
        <begin position="242"/>
        <end position="278"/>
    </location>
</feature>
<protein>
    <recommendedName>
        <fullName evidence="2">SCA7 domain-containing protein</fullName>
    </recommendedName>
</protein>
<feature type="region of interest" description="Disordered" evidence="1">
    <location>
        <begin position="203"/>
        <end position="461"/>
    </location>
</feature>
<sequence>MFHKCQLPFLCLQIHSIHQRRKVVGRSKNFDQLVAELKTGTKARERPALSRDGPEVCLPSPESSGDQTAAPHCRRQLGASAVFRSRTSSESTPEEERTRMEEQEAQPLSPPTLPRVSSEESEGEDQEEPHNWHSRPWHPKPLALCSFGSHALGRSVFTFDRRLHHLRSALSAMVEHHLNTHLWKKIPQVTDLQSHRTLTKAPVTATGFSSQHSTVSTAKGAGNHSASSLRTSSNGAGREIRTQNCSPSLGTACSPSESTGGSQPITSPLPANTPSPSGISRPRNPVGRPSKQQVRLRQADHATAASRKRRASPHEDDSPSHDRNSVLPEKGQLPVPGRTAPSPHRQINGALSPGHKPRPQSEPRSPSPGLFKRTPLPGHPSPDPSSRGRGGSSGVHSKAVSYDHKGLGRKCKGSGPSLPKIHRLPSSSHSGFFSWKKDGTGGGLSTGLEKKLSTQKPKLHH</sequence>
<organism evidence="3 4">
    <name type="scientific">Albula goreensis</name>
    <dbReference type="NCBI Taxonomy" id="1534307"/>
    <lineage>
        <taxon>Eukaryota</taxon>
        <taxon>Metazoa</taxon>
        <taxon>Chordata</taxon>
        <taxon>Craniata</taxon>
        <taxon>Vertebrata</taxon>
        <taxon>Euteleostomi</taxon>
        <taxon>Actinopterygii</taxon>
        <taxon>Neopterygii</taxon>
        <taxon>Teleostei</taxon>
        <taxon>Albuliformes</taxon>
        <taxon>Albulidae</taxon>
        <taxon>Albula</taxon>
    </lineage>
</organism>
<keyword evidence="4" id="KW-1185">Reference proteome</keyword>
<dbReference type="Pfam" id="PF08313">
    <property type="entry name" value="SCA7"/>
    <property type="match status" value="1"/>
</dbReference>
<evidence type="ECO:0000259" key="2">
    <source>
        <dbReference type="Pfam" id="PF08313"/>
    </source>
</evidence>
<feature type="compositionally biased region" description="Polar residues" evidence="1">
    <location>
        <begin position="224"/>
        <end position="235"/>
    </location>
</feature>
<comment type="caution">
    <text evidence="3">The sequence shown here is derived from an EMBL/GenBank/DDBJ whole genome shotgun (WGS) entry which is preliminary data.</text>
</comment>
<gene>
    <name evidence="3" type="ORF">AGOR_G00156480</name>
</gene>
<feature type="domain" description="SCA7" evidence="2">
    <location>
        <begin position="10"/>
        <end position="40"/>
    </location>
</feature>
<dbReference type="Proteomes" id="UP000829720">
    <property type="component" value="Unassembled WGS sequence"/>
</dbReference>
<dbReference type="PANTHER" id="PTHR15117:SF5">
    <property type="entry name" value="ATAXIN-7-LIKE PROTEIN 2"/>
    <property type="match status" value="1"/>
</dbReference>
<name>A0A8T3D4S7_9TELE</name>
<dbReference type="AlphaFoldDB" id="A0A8T3D4S7"/>
<dbReference type="OrthoDB" id="21678at2759"/>
<accession>A0A8T3D4S7</accession>
<evidence type="ECO:0000313" key="4">
    <source>
        <dbReference type="Proteomes" id="UP000829720"/>
    </source>
</evidence>
<evidence type="ECO:0000256" key="1">
    <source>
        <dbReference type="SAM" id="MobiDB-lite"/>
    </source>
</evidence>
<feature type="compositionally biased region" description="Polar residues" evidence="1">
    <location>
        <begin position="206"/>
        <end position="217"/>
    </location>
</feature>
<dbReference type="Gene3D" id="6.10.140.670">
    <property type="match status" value="1"/>
</dbReference>
<feature type="compositionally biased region" description="Basic and acidic residues" evidence="1">
    <location>
        <begin position="312"/>
        <end position="324"/>
    </location>
</feature>
<dbReference type="InterPro" id="IPR052237">
    <property type="entry name" value="Ataxin-7-like_regulator"/>
</dbReference>
<feature type="region of interest" description="Disordered" evidence="1">
    <location>
        <begin position="41"/>
        <end position="136"/>
    </location>
</feature>
<proteinExistence type="predicted"/>
<evidence type="ECO:0000313" key="3">
    <source>
        <dbReference type="EMBL" id="KAI1890714.1"/>
    </source>
</evidence>
<reference evidence="3" key="1">
    <citation type="submission" date="2021-01" db="EMBL/GenBank/DDBJ databases">
        <authorList>
            <person name="Zahm M."/>
            <person name="Roques C."/>
            <person name="Cabau C."/>
            <person name="Klopp C."/>
            <person name="Donnadieu C."/>
            <person name="Jouanno E."/>
            <person name="Lampietro C."/>
            <person name="Louis A."/>
            <person name="Herpin A."/>
            <person name="Echchiki A."/>
            <person name="Berthelot C."/>
            <person name="Parey E."/>
            <person name="Roest-Crollius H."/>
            <person name="Braasch I."/>
            <person name="Postlethwait J."/>
            <person name="Bobe J."/>
            <person name="Montfort J."/>
            <person name="Bouchez O."/>
            <person name="Begum T."/>
            <person name="Mejri S."/>
            <person name="Adams A."/>
            <person name="Chen W.-J."/>
            <person name="Guiguen Y."/>
        </authorList>
    </citation>
    <scope>NUCLEOTIDE SEQUENCE</scope>
    <source>
        <tissue evidence="3">Blood</tissue>
    </source>
</reference>
<feature type="compositionally biased region" description="Basic and acidic residues" evidence="1">
    <location>
        <begin position="42"/>
        <end position="54"/>
    </location>
</feature>